<proteinExistence type="predicted"/>
<accession>A0A2P2Q5F8</accession>
<sequence length="41" mass="4717">MGHYISLKKLDFQRRGISYAMGMGLSNMLMMDLIILLLPFP</sequence>
<protein>
    <submittedName>
        <fullName evidence="2">Uncharacterized protein</fullName>
    </submittedName>
</protein>
<evidence type="ECO:0000313" key="2">
    <source>
        <dbReference type="EMBL" id="MBX62225.1"/>
    </source>
</evidence>
<keyword evidence="1" id="KW-0812">Transmembrane</keyword>
<evidence type="ECO:0000256" key="1">
    <source>
        <dbReference type="SAM" id="Phobius"/>
    </source>
</evidence>
<feature type="transmembrane region" description="Helical" evidence="1">
    <location>
        <begin position="20"/>
        <end position="40"/>
    </location>
</feature>
<dbReference type="EMBL" id="GGEC01081741">
    <property type="protein sequence ID" value="MBX62225.1"/>
    <property type="molecule type" value="Transcribed_RNA"/>
</dbReference>
<organism evidence="2">
    <name type="scientific">Rhizophora mucronata</name>
    <name type="common">Asiatic mangrove</name>
    <dbReference type="NCBI Taxonomy" id="61149"/>
    <lineage>
        <taxon>Eukaryota</taxon>
        <taxon>Viridiplantae</taxon>
        <taxon>Streptophyta</taxon>
        <taxon>Embryophyta</taxon>
        <taxon>Tracheophyta</taxon>
        <taxon>Spermatophyta</taxon>
        <taxon>Magnoliopsida</taxon>
        <taxon>eudicotyledons</taxon>
        <taxon>Gunneridae</taxon>
        <taxon>Pentapetalae</taxon>
        <taxon>rosids</taxon>
        <taxon>fabids</taxon>
        <taxon>Malpighiales</taxon>
        <taxon>Rhizophoraceae</taxon>
        <taxon>Rhizophora</taxon>
    </lineage>
</organism>
<reference evidence="2" key="1">
    <citation type="submission" date="2018-02" db="EMBL/GenBank/DDBJ databases">
        <title>Rhizophora mucronata_Transcriptome.</title>
        <authorList>
            <person name="Meera S.P."/>
            <person name="Sreeshan A."/>
            <person name="Augustine A."/>
        </authorList>
    </citation>
    <scope>NUCLEOTIDE SEQUENCE</scope>
    <source>
        <tissue evidence="2">Leaf</tissue>
    </source>
</reference>
<name>A0A2P2Q5F8_RHIMU</name>
<keyword evidence="1" id="KW-0472">Membrane</keyword>
<dbReference type="AlphaFoldDB" id="A0A2P2Q5F8"/>
<keyword evidence="1" id="KW-1133">Transmembrane helix</keyword>